<organism evidence="7 8">
    <name type="scientific">Shinella lacus</name>
    <dbReference type="NCBI Taxonomy" id="2654216"/>
    <lineage>
        <taxon>Bacteria</taxon>
        <taxon>Pseudomonadati</taxon>
        <taxon>Pseudomonadota</taxon>
        <taxon>Alphaproteobacteria</taxon>
        <taxon>Hyphomicrobiales</taxon>
        <taxon>Rhizobiaceae</taxon>
        <taxon>Shinella</taxon>
    </lineage>
</organism>
<dbReference type="Pfam" id="PF07886">
    <property type="entry name" value="BA14K"/>
    <property type="match status" value="1"/>
</dbReference>
<dbReference type="Proteomes" id="UP000996601">
    <property type="component" value="Unassembled WGS sequence"/>
</dbReference>
<comment type="similarity">
    <text evidence="2">Belongs to the BA14k family.</text>
</comment>
<evidence type="ECO:0000256" key="4">
    <source>
        <dbReference type="ARBA" id="ARBA00022475"/>
    </source>
</evidence>
<evidence type="ECO:0000313" key="8">
    <source>
        <dbReference type="Proteomes" id="UP000996601"/>
    </source>
</evidence>
<protein>
    <recommendedName>
        <fullName evidence="3">Lectin-like protein BA14k</fullName>
    </recommendedName>
</protein>
<evidence type="ECO:0000256" key="6">
    <source>
        <dbReference type="ARBA" id="ARBA00025321"/>
    </source>
</evidence>
<keyword evidence="4" id="KW-0472">Membrane</keyword>
<name>A0ABT1R9S4_9HYPH</name>
<dbReference type="EMBL" id="WHSB02000006">
    <property type="protein sequence ID" value="MCQ4631941.1"/>
    <property type="molecule type" value="Genomic_DNA"/>
</dbReference>
<keyword evidence="5" id="KW-0430">Lectin</keyword>
<keyword evidence="8" id="KW-1185">Reference proteome</keyword>
<comment type="caution">
    <text evidence="7">The sequence shown here is derived from an EMBL/GenBank/DDBJ whole genome shotgun (WGS) entry which is preliminary data.</text>
</comment>
<sequence length="162" mass="18920">MPLPVAKIQSTATEGGTSVQLVRDHNRRIWRRGGSTWRAERFDRGRNWSNNRGYRESRRWRGRDRNVGWRGDRGYRNGWYRGHRGYRYQRSGYRYHNGFWFPLAAFGVGTVIGGAIANDRGYVGGGGSHVNWCANRYRSYRAYDNTFQPYGGPRRQCISPYS</sequence>
<evidence type="ECO:0000256" key="5">
    <source>
        <dbReference type="ARBA" id="ARBA00022734"/>
    </source>
</evidence>
<dbReference type="InterPro" id="IPR012413">
    <property type="entry name" value="BA14K"/>
</dbReference>
<comment type="function">
    <text evidence="6">Has immunoglobulin-binding and hemagglutination properties, and can bind to mannose. Essential for virulence. May be involved in LPS biosynthesis or polysaccharide transport.</text>
</comment>
<gene>
    <name evidence="7" type="ORF">GB927_017960</name>
</gene>
<evidence type="ECO:0000313" key="7">
    <source>
        <dbReference type="EMBL" id="MCQ4631941.1"/>
    </source>
</evidence>
<comment type="subcellular location">
    <subcellularLocation>
        <location evidence="1">Membrane</location>
        <topology evidence="1">Single-pass membrane protein</topology>
    </subcellularLocation>
</comment>
<proteinExistence type="inferred from homology"/>
<keyword evidence="4" id="KW-1003">Cell membrane</keyword>
<reference evidence="7" key="1">
    <citation type="submission" date="2021-07" db="EMBL/GenBank/DDBJ databases">
        <title>Shinella sp. nov., a novel member of the genus Shinella from water.</title>
        <authorList>
            <person name="Deng Y."/>
        </authorList>
    </citation>
    <scope>NUCLEOTIDE SEQUENCE</scope>
    <source>
        <strain evidence="7">CPCC 100929</strain>
    </source>
</reference>
<accession>A0ABT1R9S4</accession>
<evidence type="ECO:0000256" key="1">
    <source>
        <dbReference type="ARBA" id="ARBA00004167"/>
    </source>
</evidence>
<evidence type="ECO:0000256" key="2">
    <source>
        <dbReference type="ARBA" id="ARBA00010270"/>
    </source>
</evidence>
<evidence type="ECO:0000256" key="3">
    <source>
        <dbReference type="ARBA" id="ARBA00020552"/>
    </source>
</evidence>